<dbReference type="Proteomes" id="UP001189429">
    <property type="component" value="Unassembled WGS sequence"/>
</dbReference>
<feature type="transmembrane region" description="Helical" evidence="2">
    <location>
        <begin position="128"/>
        <end position="147"/>
    </location>
</feature>
<name>A0ABN9UFP2_9DINO</name>
<proteinExistence type="predicted"/>
<feature type="compositionally biased region" description="Basic and acidic residues" evidence="1">
    <location>
        <begin position="217"/>
        <end position="232"/>
    </location>
</feature>
<evidence type="ECO:0000256" key="2">
    <source>
        <dbReference type="SAM" id="Phobius"/>
    </source>
</evidence>
<feature type="transmembrane region" description="Helical" evidence="2">
    <location>
        <begin position="29"/>
        <end position="51"/>
    </location>
</feature>
<organism evidence="3 4">
    <name type="scientific">Prorocentrum cordatum</name>
    <dbReference type="NCBI Taxonomy" id="2364126"/>
    <lineage>
        <taxon>Eukaryota</taxon>
        <taxon>Sar</taxon>
        <taxon>Alveolata</taxon>
        <taxon>Dinophyceae</taxon>
        <taxon>Prorocentrales</taxon>
        <taxon>Prorocentraceae</taxon>
        <taxon>Prorocentrum</taxon>
    </lineage>
</organism>
<feature type="compositionally biased region" description="Low complexity" evidence="1">
    <location>
        <begin position="204"/>
        <end position="214"/>
    </location>
</feature>
<accession>A0ABN9UFP2</accession>
<feature type="region of interest" description="Disordered" evidence="1">
    <location>
        <begin position="156"/>
        <end position="232"/>
    </location>
</feature>
<keyword evidence="4" id="KW-1185">Reference proteome</keyword>
<protein>
    <submittedName>
        <fullName evidence="3">Uncharacterized protein</fullName>
    </submittedName>
</protein>
<keyword evidence="2" id="KW-0472">Membrane</keyword>
<gene>
    <name evidence="3" type="ORF">PCOR1329_LOCUS48174</name>
</gene>
<reference evidence="3" key="1">
    <citation type="submission" date="2023-10" db="EMBL/GenBank/DDBJ databases">
        <authorList>
            <person name="Chen Y."/>
            <person name="Shah S."/>
            <person name="Dougan E. K."/>
            <person name="Thang M."/>
            <person name="Chan C."/>
        </authorList>
    </citation>
    <scope>NUCLEOTIDE SEQUENCE [LARGE SCALE GENOMIC DNA]</scope>
</reference>
<evidence type="ECO:0000313" key="4">
    <source>
        <dbReference type="Proteomes" id="UP001189429"/>
    </source>
</evidence>
<dbReference type="EMBL" id="CAUYUJ010015815">
    <property type="protein sequence ID" value="CAK0858376.1"/>
    <property type="molecule type" value="Genomic_DNA"/>
</dbReference>
<comment type="caution">
    <text evidence="3">The sequence shown here is derived from an EMBL/GenBank/DDBJ whole genome shotgun (WGS) entry which is preliminary data.</text>
</comment>
<sequence length="232" mass="25407">MFGQPCRPPACAARHQSCQPAMARRSPVAVVAAAAALIAAALSSSQPGWLAPRFALRRGRRWTLSRPRRRWLLRRRAPRCCLGRPNRWTRRKRYSEGVRWFMDEEMEKPPDWHVLLLDKTFEQKKNTVAHVAACISAVVGLATVVAMRKTQHAKACTPRCRPPRSSARPSASRRRCKAGDSWCGSRPGRACRPARMDGSGGAASGEAAGGASSAPGELRRCSERRGAAESGV</sequence>
<evidence type="ECO:0000313" key="3">
    <source>
        <dbReference type="EMBL" id="CAK0858376.1"/>
    </source>
</evidence>
<evidence type="ECO:0000256" key="1">
    <source>
        <dbReference type="SAM" id="MobiDB-lite"/>
    </source>
</evidence>
<keyword evidence="2" id="KW-0812">Transmembrane</keyword>
<keyword evidence="2" id="KW-1133">Transmembrane helix</keyword>